<dbReference type="AlphaFoldDB" id="A0A6M2DCQ2"/>
<name>A0A6M2DCQ2_RHIMP</name>
<protein>
    <submittedName>
        <fullName evidence="1">Putative secreted protein</fullName>
    </submittedName>
</protein>
<organism evidence="1">
    <name type="scientific">Rhipicephalus microplus</name>
    <name type="common">Cattle tick</name>
    <name type="synonym">Boophilus microplus</name>
    <dbReference type="NCBI Taxonomy" id="6941"/>
    <lineage>
        <taxon>Eukaryota</taxon>
        <taxon>Metazoa</taxon>
        <taxon>Ecdysozoa</taxon>
        <taxon>Arthropoda</taxon>
        <taxon>Chelicerata</taxon>
        <taxon>Arachnida</taxon>
        <taxon>Acari</taxon>
        <taxon>Parasitiformes</taxon>
        <taxon>Ixodida</taxon>
        <taxon>Ixodoidea</taxon>
        <taxon>Ixodidae</taxon>
        <taxon>Rhipicephalinae</taxon>
        <taxon>Rhipicephalus</taxon>
        <taxon>Boophilus</taxon>
    </lineage>
</organism>
<proteinExistence type="predicted"/>
<evidence type="ECO:0000313" key="1">
    <source>
        <dbReference type="EMBL" id="NOV43430.1"/>
    </source>
</evidence>
<sequence length="74" mass="8493">MSKMVMSIVSMRHLLSHILGRIVRCPKRGSLETSSLPSLNALCHLLDCNLKMQSFFKAFRSIWNVSVRFFSSFT</sequence>
<accession>A0A6M2DCQ2</accession>
<reference evidence="1" key="1">
    <citation type="submission" date="2019-09" db="EMBL/GenBank/DDBJ databases">
        <title>Organ-specific transcriptomic study of the physiology of the cattle tick, Rhipicephalus microplus.</title>
        <authorList>
            <person name="Tirloni L."/>
            <person name="Braz G."/>
            <person name="Gandara A.C.P."/>
            <person name="Sabadin G.A."/>
            <person name="da Silva R.M."/>
            <person name="Guizzo M.G."/>
            <person name="Machado J.A."/>
            <person name="Costa E.P."/>
            <person name="Gomes H.F."/>
            <person name="Moraes J."/>
            <person name="Mota M.B.S."/>
            <person name="Mesquita R.D."/>
            <person name="Alvarenga P.H."/>
            <person name="Alves F."/>
            <person name="Seixas A."/>
            <person name="da Fonseca R.N."/>
            <person name="Fogaca A."/>
            <person name="Logullo C."/>
            <person name="Tanaka A."/>
            <person name="Daffre S."/>
            <person name="Termignoni C."/>
            <person name="Vaz I.S.Jr."/>
            <person name="Oliveira P.L."/>
            <person name="Ribeiro J.M."/>
        </authorList>
    </citation>
    <scope>NUCLEOTIDE SEQUENCE</scope>
    <source>
        <strain evidence="1">Porto Alegre</strain>
    </source>
</reference>
<dbReference type="EMBL" id="GHWJ01010693">
    <property type="protein sequence ID" value="NOV43430.1"/>
    <property type="molecule type" value="Transcribed_RNA"/>
</dbReference>